<dbReference type="FunFam" id="1.20.58.60:FF:000033">
    <property type="entry name" value="Spectrin beta chain"/>
    <property type="match status" value="1"/>
</dbReference>
<dbReference type="FunCoup" id="L5KR81">
    <property type="interactions" value="220"/>
</dbReference>
<dbReference type="PRINTS" id="PR00683">
    <property type="entry name" value="SPECTRINPH"/>
</dbReference>
<dbReference type="Gene3D" id="1.20.58.60">
    <property type="match status" value="13"/>
</dbReference>
<organism evidence="17 18">
    <name type="scientific">Pteropus alecto</name>
    <name type="common">Black flying fox</name>
    <dbReference type="NCBI Taxonomy" id="9402"/>
    <lineage>
        <taxon>Eukaryota</taxon>
        <taxon>Metazoa</taxon>
        <taxon>Chordata</taxon>
        <taxon>Craniata</taxon>
        <taxon>Vertebrata</taxon>
        <taxon>Euteleostomi</taxon>
        <taxon>Mammalia</taxon>
        <taxon>Eutheria</taxon>
        <taxon>Laurasiatheria</taxon>
        <taxon>Chiroptera</taxon>
        <taxon>Yinpterochiroptera</taxon>
        <taxon>Pteropodoidea</taxon>
        <taxon>Pteropodidae</taxon>
        <taxon>Pteropodinae</taxon>
        <taxon>Pteropus</taxon>
    </lineage>
</organism>
<dbReference type="STRING" id="9402.L5KR81"/>
<evidence type="ECO:0000256" key="6">
    <source>
        <dbReference type="ARBA" id="ARBA00022553"/>
    </source>
</evidence>
<dbReference type="InterPro" id="IPR001605">
    <property type="entry name" value="PH_dom-spectrin-type"/>
</dbReference>
<dbReference type="GO" id="GO:0005200">
    <property type="term" value="F:structural constituent of cytoskeleton"/>
    <property type="evidence" value="ECO:0007669"/>
    <property type="project" value="UniProtKB-UniRule"/>
</dbReference>
<dbReference type="Pfam" id="PF00307">
    <property type="entry name" value="CH"/>
    <property type="match status" value="2"/>
</dbReference>
<dbReference type="FunFam" id="2.30.29.30:FF:000024">
    <property type="entry name" value="Spectrin beta chain"/>
    <property type="match status" value="1"/>
</dbReference>
<dbReference type="SMART" id="SM00233">
    <property type="entry name" value="PH"/>
    <property type="match status" value="1"/>
</dbReference>
<evidence type="ECO:0000259" key="16">
    <source>
        <dbReference type="PROSITE" id="PS50021"/>
    </source>
</evidence>
<keyword evidence="9 12" id="KW-0009">Actin-binding</keyword>
<dbReference type="SMART" id="SM00033">
    <property type="entry name" value="CH"/>
    <property type="match status" value="2"/>
</dbReference>
<feature type="coiled-coil region" evidence="13">
    <location>
        <begin position="1526"/>
        <end position="1553"/>
    </location>
</feature>
<dbReference type="CDD" id="cd21321">
    <property type="entry name" value="CH_SPTBN2_rpt2"/>
    <property type="match status" value="1"/>
</dbReference>
<evidence type="ECO:0000256" key="1">
    <source>
        <dbReference type="ARBA" id="ARBA00004245"/>
    </source>
</evidence>
<comment type="similarity">
    <text evidence="3 12">Belongs to the spectrin family.</text>
</comment>
<sequence>MSSTLSPTDFDSLEIQGQYSDINNRWDLPDSDWDNDSSSARLFERSRIKALAASTMNGNGVSRVHGPSLNGAGEFYYEAVEGSQNPGGLLLSPAAYINPAQYASVLEGRFKQLQDEREAVQKKTFTKWVNSHLARVTCRVGDLYSDLRDGRNLLRLLEVLSGETLPKPTKGRMRIHCLENVDKALQFLKEQKVHLENMGSHDIVDGNHRLTLGLVWTIILRFQIQDISVETEDNKEKKSAKDALLLWCQMKTAGYPNVNVHNFTTSWRDGLAFNAIVHKHRPDLLDFESLKKCNAHYNLQNAFNLAEKELGLTKLLDPEDVNVDQPDEKSIITYVATYYHYFSKMKALAVEGKRIGKVLDHAMEAERLVEKYESLASELLQWIEQTIVTLNDRQLANSLSGVQNQLQSFNSYRTVEKPPKFTEKGNLEVLLFTVQSKLRANNQKVYTPREGRLISDINKVHGPPTCPTGSPLLVPALLPQLEHPSLAWERLEKAEHERELALRTELIRQEKLEQLAARFDRKAAMRETWLSENQRLVSQDNFGLELAAVEAAVRKHEAIETDIVAYSGRVQAVDAVAAELAAEHYHDIKRIAARQHNVARLWDFLRQMVAARRERLLINLELQKVFQDLLYLMDWMEEMKGRLQSPDLGKHLAGVEDLLQLHELVEADIAVQAERVRAVSASALRFRDPGKEYKPCDPQLVSERVATLERSYEALCELAAARRARLEESRRLWRFLWEVGEAEAWVREQQHLLASAESGRDLTGVLRLLNKHTALRGEMSGRLGPLKLTLEQGQQLVAEGHPGAGQAAARAAELQAQWERLEALAEERAQRLAQAASLYQFQADANDMEAWLVDALRLVSSPELGHDEFSTQALARQHRALEEEIRGHRPTLDALKEQSSALPPVLGRTPEVQGRVPALERHYEELQARAGERARALEAALALYTMLSEAGACGLWVEEKEQWLNGLTLPERLEDLEVVQQRFETLEPEMNALAARITAVNDIAEQLLKANPPSKDSIVNTQKQLNHRWQQFRSLADGKKAALTSALSIQNYHLECTETQAWMREKTKVIESTQGLGNDLAGVLALQRKLAGTERDLEAISARVGELTREANALAAGHPAQAPAIKARLGEVQAGWEDLRATMRRREESLGEARRLQDFLRSLDDFQAWLGRTQTAVASEEGPATLPEAEALLAQHAGLRGEVERAQSEYSRLRALGEEVTRDQADPQCLFLRQRLEALGTGWEELGRMWESRQGRLAQAHGFQGFLRDARQAEGVLSSQEYVLSHTEMPGTLQAADATIKKLEDFMSTMDANGERIRGLLEAGRQLVSEGNIHAEKIREKADSIEKSKFKSFTGGRHYRHGKNQEAVQQLLGRLRENREQQHFLQDCHELKLWIDEKMLTAQDVSYDEARNLHTKWQKHQAFMAELAANKDWLDKVDKEGRELSLEKPELKALVSEKLEDLHKRWDELETTTQAKARSLFDANRAELFAQSCSALESWLLSLQAQLHSDDYGKDLTSVNILLKKQQMLEREMAVREKEVEAIQAQAKALAQEDQGAGEVERTSRAVEEKFRALCQPMKERCQRLQASREQHQFHRDVEDEILWVTERLPMASSREHGKDLPSVQLLMKKNQTLQKEIQGHEPRIADLRERQRALGAAAAGPELAELQEMWKRLSHELELRGKRLEEALRAQQFYRDAAEAEAWMGEQELHMMGQEKAKDELSAQAEVKKHQVLEQALADYAQTIHQLAASSQDMIDHDHPENTRISIRQAQVDKLYASLKELAGERRERLQEHLRLCQLRRELDDLEQWIQEREVVAASHELGQDYEHVTMLRDKFREFSRDTSTIGQERVDSANALANGLIAGGHAARATVAEWKDSLNEAWADLLELLDTRAQVLAAAHELQRFLHGARQALARVQHKQQQLPDGTGRDLNAAEALQRRHCAFEHDIQALSAQVQQVQDDGHRLQKAYAGDKAEEIGRHMQAVAEAWAQLQGSSAARRQLLLDTTDKFRFFMAVRELMLWMDGVNLQMDAQERPRDVSSADLVIKNHQGIKAEIEARADRFSSCIDMGQGLLARSHYAAEEISEKLSQLQTRRQETADKWQEKMDWLQLVLEVLVFGRDAGMAEAWLCSQEPLVRSAELGCTVDEVESLIKRHEAFQKSAVAWEERFSALEKLTALEEQEKERKRKREEEERRKQPPTPEPTASLPEGVLVDSQMAPDASWDGTHPRLPASTQPASVNGVCTDAESPQVTPAVPCAPVRILAPLCTSSYSSLSSKPLLEPQTLEQGSFPEGPGPGAGDEASRPQGERQAWTQGSAPPIMPQSRSSESARVATLPARGPELSAQEQMEGMLCRKQEMEAFGKKAANRSWQNVYCVLRRGSLGFYKDAKAASTGVPYHGEVPVSLARAQGSVAFDYRKRKHVFKLGLQDGKEYLFQAKDEAEMSSWLRVVNAAIAAASSASGEPEEPAVPIATRGMTRAMTMPPVSPVGAEGPVVLRSKDGREREREKRFSFFKKNK</sequence>
<evidence type="ECO:0000256" key="4">
    <source>
        <dbReference type="ARBA" id="ARBA00022467"/>
    </source>
</evidence>
<dbReference type="Proteomes" id="UP000010552">
    <property type="component" value="Unassembled WGS sequence"/>
</dbReference>
<keyword evidence="8" id="KW-0007">Acetylation</keyword>
<dbReference type="Pfam" id="PF15410">
    <property type="entry name" value="PH_9"/>
    <property type="match status" value="1"/>
</dbReference>
<dbReference type="FunFam" id="1.20.58.60:FF:000373">
    <property type="entry name" value="Spectrin beta chain"/>
    <property type="match status" value="1"/>
</dbReference>
<comment type="subcellular location">
    <subcellularLocation>
        <location evidence="2">Cytoplasm</location>
        <location evidence="2">Cell cortex</location>
    </subcellularLocation>
    <subcellularLocation>
        <location evidence="1">Cytoplasm</location>
        <location evidence="1">Cytoskeleton</location>
    </subcellularLocation>
</comment>
<dbReference type="PROSITE" id="PS00020">
    <property type="entry name" value="ACTININ_2"/>
    <property type="match status" value="1"/>
</dbReference>
<dbReference type="CDD" id="cd00176">
    <property type="entry name" value="SPEC"/>
    <property type="match status" value="8"/>
</dbReference>
<dbReference type="FunFam" id="1.20.58.60:FF:000172">
    <property type="entry name" value="Spectrin beta chain"/>
    <property type="match status" value="1"/>
</dbReference>
<dbReference type="SUPFAM" id="SSF46966">
    <property type="entry name" value="Spectrin repeat"/>
    <property type="match status" value="14"/>
</dbReference>
<feature type="domain" description="Calponin-homology (CH)" evidence="16">
    <location>
        <begin position="119"/>
        <end position="223"/>
    </location>
</feature>
<dbReference type="InterPro" id="IPR041681">
    <property type="entry name" value="PH_9"/>
</dbReference>
<dbReference type="FunFam" id="1.20.58.60:FF:000011">
    <property type="entry name" value="Spectrin beta chain"/>
    <property type="match status" value="1"/>
</dbReference>
<dbReference type="PANTHER" id="PTHR11915">
    <property type="entry name" value="SPECTRIN/FILAMIN RELATED CYTOSKELETAL PROTEIN"/>
    <property type="match status" value="1"/>
</dbReference>
<dbReference type="GO" id="GO:0008091">
    <property type="term" value="C:spectrin"/>
    <property type="evidence" value="ECO:0007669"/>
    <property type="project" value="InterPro"/>
</dbReference>
<dbReference type="InParanoid" id="L5KR81"/>
<evidence type="ECO:0000313" key="18">
    <source>
        <dbReference type="Proteomes" id="UP000010552"/>
    </source>
</evidence>
<dbReference type="FunFam" id="1.10.418.10:FF:000003">
    <property type="entry name" value="Spectrin beta chain"/>
    <property type="match status" value="1"/>
</dbReference>
<dbReference type="SUPFAM" id="SSF47576">
    <property type="entry name" value="Calponin-homology domain, CH-domain"/>
    <property type="match status" value="1"/>
</dbReference>
<dbReference type="FunFam" id="1.10.418.10:FF:000004">
    <property type="entry name" value="Spectrin beta chain"/>
    <property type="match status" value="1"/>
</dbReference>
<evidence type="ECO:0000256" key="10">
    <source>
        <dbReference type="ARBA" id="ARBA00023212"/>
    </source>
</evidence>
<dbReference type="FunFam" id="1.20.58.60:FF:000018">
    <property type="entry name" value="Spectrin beta chain"/>
    <property type="match status" value="1"/>
</dbReference>
<dbReference type="PROSITE" id="PS00019">
    <property type="entry name" value="ACTININ_1"/>
    <property type="match status" value="1"/>
</dbReference>
<evidence type="ECO:0000256" key="2">
    <source>
        <dbReference type="ARBA" id="ARBA00004544"/>
    </source>
</evidence>
<keyword evidence="4 12" id="KW-0117">Actin capping</keyword>
<dbReference type="GO" id="GO:0016020">
    <property type="term" value="C:membrane"/>
    <property type="evidence" value="ECO:0007669"/>
    <property type="project" value="UniProtKB-ARBA"/>
</dbReference>
<evidence type="ECO:0000256" key="13">
    <source>
        <dbReference type="SAM" id="Coils"/>
    </source>
</evidence>
<dbReference type="FunFam" id="1.20.58.60:FF:000179">
    <property type="entry name" value="Spectrin beta chain"/>
    <property type="match status" value="1"/>
</dbReference>
<dbReference type="PIRSF" id="PIRSF002297">
    <property type="entry name" value="Spectrin_beta_subunit"/>
    <property type="match status" value="1"/>
</dbReference>
<evidence type="ECO:0000256" key="11">
    <source>
        <dbReference type="ARBA" id="ARBA00054264"/>
    </source>
</evidence>
<evidence type="ECO:0000313" key="17">
    <source>
        <dbReference type="EMBL" id="ELK13288.1"/>
    </source>
</evidence>
<feature type="compositionally biased region" description="Basic and acidic residues" evidence="14">
    <location>
        <begin position="2498"/>
        <end position="2511"/>
    </location>
</feature>
<dbReference type="InterPro" id="IPR002017">
    <property type="entry name" value="Spectrin_repeat"/>
</dbReference>
<reference evidence="18" key="1">
    <citation type="journal article" date="2013" name="Science">
        <title>Comparative analysis of bat genomes provides insight into the evolution of flight and immunity.</title>
        <authorList>
            <person name="Zhang G."/>
            <person name="Cowled C."/>
            <person name="Shi Z."/>
            <person name="Huang Z."/>
            <person name="Bishop-Lilly K.A."/>
            <person name="Fang X."/>
            <person name="Wynne J.W."/>
            <person name="Xiong Z."/>
            <person name="Baker M.L."/>
            <person name="Zhao W."/>
            <person name="Tachedjian M."/>
            <person name="Zhu Y."/>
            <person name="Zhou P."/>
            <person name="Jiang X."/>
            <person name="Ng J."/>
            <person name="Yang L."/>
            <person name="Wu L."/>
            <person name="Xiao J."/>
            <person name="Feng Y."/>
            <person name="Chen Y."/>
            <person name="Sun X."/>
            <person name="Zhang Y."/>
            <person name="Marsh G.A."/>
            <person name="Crameri G."/>
            <person name="Broder C.C."/>
            <person name="Frey K.G."/>
            <person name="Wang L.F."/>
            <person name="Wang J."/>
        </authorList>
    </citation>
    <scope>NUCLEOTIDE SEQUENCE [LARGE SCALE GENOMIC DNA]</scope>
</reference>
<feature type="domain" description="PH" evidence="15">
    <location>
        <begin position="2346"/>
        <end position="2456"/>
    </location>
</feature>
<dbReference type="SMART" id="SM00150">
    <property type="entry name" value="SPEC"/>
    <property type="match status" value="16"/>
</dbReference>
<keyword evidence="13" id="KW-0175">Coiled coil</keyword>
<feature type="region of interest" description="Disordered" evidence="14">
    <location>
        <begin position="2219"/>
        <end position="2238"/>
    </location>
</feature>
<dbReference type="FunFam" id="1.20.58.60:FF:000130">
    <property type="entry name" value="Spectrin beta chain"/>
    <property type="match status" value="1"/>
</dbReference>
<feature type="coiled-coil region" evidence="13">
    <location>
        <begin position="1189"/>
        <end position="1216"/>
    </location>
</feature>
<evidence type="ECO:0000256" key="5">
    <source>
        <dbReference type="ARBA" id="ARBA00022490"/>
    </source>
</evidence>
<dbReference type="GO" id="GO:0051693">
    <property type="term" value="P:actin filament capping"/>
    <property type="evidence" value="ECO:0007669"/>
    <property type="project" value="UniProtKB-UniRule"/>
</dbReference>
<keyword evidence="6" id="KW-0597">Phosphoprotein</keyword>
<dbReference type="EMBL" id="KB030625">
    <property type="protein sequence ID" value="ELK13288.1"/>
    <property type="molecule type" value="Genomic_DNA"/>
</dbReference>
<dbReference type="CDD" id="cd10571">
    <property type="entry name" value="PH_beta_spectrin"/>
    <property type="match status" value="1"/>
</dbReference>
<dbReference type="InterPro" id="IPR001589">
    <property type="entry name" value="Actinin_actin-bd_CS"/>
</dbReference>
<dbReference type="InterPro" id="IPR036872">
    <property type="entry name" value="CH_dom_sf"/>
</dbReference>
<feature type="coiled-coil region" evidence="13">
    <location>
        <begin position="1083"/>
        <end position="1110"/>
    </location>
</feature>
<dbReference type="FunFam" id="1.20.58.60:FF:000072">
    <property type="entry name" value="Spectrin beta chain"/>
    <property type="match status" value="1"/>
</dbReference>
<dbReference type="FunFam" id="1.20.58.60:FF:000019">
    <property type="entry name" value="Spectrin beta chain"/>
    <property type="match status" value="1"/>
</dbReference>
<evidence type="ECO:0000256" key="7">
    <source>
        <dbReference type="ARBA" id="ARBA00022737"/>
    </source>
</evidence>
<comment type="function">
    <text evidence="11">Probably plays an important role in neuronal membrane skeleton.</text>
</comment>
<keyword evidence="10 12" id="KW-0206">Cytoskeleton</keyword>
<dbReference type="Gene3D" id="1.10.418.10">
    <property type="entry name" value="Calponin-like domain"/>
    <property type="match status" value="2"/>
</dbReference>
<dbReference type="InterPro" id="IPR018159">
    <property type="entry name" value="Spectrin/alpha-actinin"/>
</dbReference>
<dbReference type="GO" id="GO:0016192">
    <property type="term" value="P:vesicle-mediated transport"/>
    <property type="evidence" value="ECO:0007669"/>
    <property type="project" value="UniProtKB-ARBA"/>
</dbReference>
<evidence type="ECO:0000256" key="14">
    <source>
        <dbReference type="SAM" id="MobiDB-lite"/>
    </source>
</evidence>
<dbReference type="InterPro" id="IPR001715">
    <property type="entry name" value="CH_dom"/>
</dbReference>
<evidence type="ECO:0000256" key="9">
    <source>
        <dbReference type="ARBA" id="ARBA00023203"/>
    </source>
</evidence>
<dbReference type="Gene3D" id="2.30.29.30">
    <property type="entry name" value="Pleckstrin-homology domain (PH domain)/Phosphotyrosine-binding domain (PTB)"/>
    <property type="match status" value="1"/>
</dbReference>
<keyword evidence="18" id="KW-1185">Reference proteome</keyword>
<dbReference type="FunFam" id="1.20.58.60:FF:000059">
    <property type="entry name" value="Spectrin beta chain"/>
    <property type="match status" value="1"/>
</dbReference>
<keyword evidence="5 12" id="KW-0963">Cytoplasm</keyword>
<accession>L5KR81</accession>
<protein>
    <recommendedName>
        <fullName evidence="12">Spectrin beta chain</fullName>
    </recommendedName>
</protein>
<evidence type="ECO:0000259" key="15">
    <source>
        <dbReference type="PROSITE" id="PS50003"/>
    </source>
</evidence>
<dbReference type="GO" id="GO:0005543">
    <property type="term" value="F:phospholipid binding"/>
    <property type="evidence" value="ECO:0007669"/>
    <property type="project" value="InterPro"/>
</dbReference>
<dbReference type="eggNOG" id="KOG0517">
    <property type="taxonomic scope" value="Eukaryota"/>
</dbReference>
<evidence type="ECO:0000256" key="3">
    <source>
        <dbReference type="ARBA" id="ARBA00006826"/>
    </source>
</evidence>
<dbReference type="FunFam" id="1.20.58.60:FF:000028">
    <property type="entry name" value="Spectrin beta chain"/>
    <property type="match status" value="1"/>
</dbReference>
<dbReference type="GO" id="GO:0003779">
    <property type="term" value="F:actin binding"/>
    <property type="evidence" value="ECO:0007669"/>
    <property type="project" value="UniProtKB-KW"/>
</dbReference>
<dbReference type="PROSITE" id="PS50021">
    <property type="entry name" value="CH"/>
    <property type="match status" value="2"/>
</dbReference>
<dbReference type="CDD" id="cd21246">
    <property type="entry name" value="CH_SPTB-like_rpt1"/>
    <property type="match status" value="1"/>
</dbReference>
<name>L5KR81_PTEAL</name>
<feature type="compositionally biased region" description="Basic and acidic residues" evidence="14">
    <location>
        <begin position="2181"/>
        <end position="2197"/>
    </location>
</feature>
<dbReference type="FunFam" id="1.20.58.60:FF:000106">
    <property type="entry name" value="Spectrin beta chain"/>
    <property type="match status" value="1"/>
</dbReference>
<dbReference type="Pfam" id="PF00435">
    <property type="entry name" value="Spectrin"/>
    <property type="match status" value="17"/>
</dbReference>
<dbReference type="FunFam" id="1.20.58.60:FF:000049">
    <property type="entry name" value="Spectrin beta chain"/>
    <property type="match status" value="1"/>
</dbReference>
<dbReference type="PROSITE" id="PS50003">
    <property type="entry name" value="PH_DOMAIN"/>
    <property type="match status" value="1"/>
</dbReference>
<feature type="domain" description="Calponin-homology (CH)" evidence="16">
    <location>
        <begin position="238"/>
        <end position="343"/>
    </location>
</feature>
<proteinExistence type="inferred from homology"/>
<feature type="region of interest" description="Disordered" evidence="14">
    <location>
        <begin position="2285"/>
        <end position="2342"/>
    </location>
</feature>
<evidence type="ECO:0000256" key="12">
    <source>
        <dbReference type="PIRNR" id="PIRNR002297"/>
    </source>
</evidence>
<feature type="region of interest" description="Disordered" evidence="14">
    <location>
        <begin position="2181"/>
        <end position="2210"/>
    </location>
</feature>
<dbReference type="SUPFAM" id="SSF50729">
    <property type="entry name" value="PH domain-like"/>
    <property type="match status" value="1"/>
</dbReference>
<keyword evidence="7" id="KW-0677">Repeat</keyword>
<dbReference type="InterPro" id="IPR016343">
    <property type="entry name" value="Spectrin_bsu"/>
</dbReference>
<evidence type="ECO:0000256" key="8">
    <source>
        <dbReference type="ARBA" id="ARBA00022990"/>
    </source>
</evidence>
<dbReference type="InterPro" id="IPR011993">
    <property type="entry name" value="PH-like_dom_sf"/>
</dbReference>
<dbReference type="InterPro" id="IPR001849">
    <property type="entry name" value="PH_domain"/>
</dbReference>
<feature type="region of interest" description="Disordered" evidence="14">
    <location>
        <begin position="2483"/>
        <end position="2518"/>
    </location>
</feature>
<gene>
    <name evidence="17" type="ORF">PAL_GLEAN10011316</name>
</gene>